<dbReference type="RefSeq" id="WP_246011660.1">
    <property type="nucleotide sequence ID" value="NZ_QQAZ01000017.1"/>
</dbReference>
<protein>
    <recommendedName>
        <fullName evidence="3">MftR C-terminal domain-containing protein</fullName>
    </recommendedName>
</protein>
<dbReference type="Proteomes" id="UP000255355">
    <property type="component" value="Unassembled WGS sequence"/>
</dbReference>
<dbReference type="SUPFAM" id="SSF48498">
    <property type="entry name" value="Tetracyclin repressor-like, C-terminal domain"/>
    <property type="match status" value="1"/>
</dbReference>
<gene>
    <name evidence="1" type="ORF">DFR68_11756</name>
</gene>
<dbReference type="STRING" id="1210089.GCA_001613165_05330"/>
<evidence type="ECO:0008006" key="3">
    <source>
        <dbReference type="Google" id="ProtNLM"/>
    </source>
</evidence>
<comment type="caution">
    <text evidence="1">The sequence shown here is derived from an EMBL/GenBank/DDBJ whole genome shotgun (WGS) entry which is preliminary data.</text>
</comment>
<reference evidence="1 2" key="1">
    <citation type="submission" date="2018-07" db="EMBL/GenBank/DDBJ databases">
        <title>Genomic Encyclopedia of Type Strains, Phase IV (KMG-IV): sequencing the most valuable type-strain genomes for metagenomic binning, comparative biology and taxonomic classification.</title>
        <authorList>
            <person name="Goeker M."/>
        </authorList>
    </citation>
    <scope>NUCLEOTIDE SEQUENCE [LARGE SCALE GENOMIC DNA]</scope>
    <source>
        <strain evidence="1 2">DSM 44952</strain>
    </source>
</reference>
<keyword evidence="2" id="KW-1185">Reference proteome</keyword>
<dbReference type="Gene3D" id="1.10.357.10">
    <property type="entry name" value="Tetracycline Repressor, domain 2"/>
    <property type="match status" value="1"/>
</dbReference>
<evidence type="ECO:0000313" key="2">
    <source>
        <dbReference type="Proteomes" id="UP000255355"/>
    </source>
</evidence>
<dbReference type="InterPro" id="IPR036271">
    <property type="entry name" value="Tet_transcr_reg_TetR-rel_C_sf"/>
</dbReference>
<sequence length="116" mass="12080">MSAVFEFADTHPRSAALLAGASVVDEPSAQRMARQAATICTDALSRALAPYPVAGAQHGWLVTAEVVAIAQACARDWALTGKPLPKSEAIATTTGLCWTGLAGIRRVPKRPVPADD</sequence>
<name>A0A370GMC8_9NOCA</name>
<dbReference type="AlphaFoldDB" id="A0A370GMC8"/>
<proteinExistence type="predicted"/>
<evidence type="ECO:0000313" key="1">
    <source>
        <dbReference type="EMBL" id="RDI44439.1"/>
    </source>
</evidence>
<organism evidence="1 2">
    <name type="scientific">Nocardia mexicana</name>
    <dbReference type="NCBI Taxonomy" id="279262"/>
    <lineage>
        <taxon>Bacteria</taxon>
        <taxon>Bacillati</taxon>
        <taxon>Actinomycetota</taxon>
        <taxon>Actinomycetes</taxon>
        <taxon>Mycobacteriales</taxon>
        <taxon>Nocardiaceae</taxon>
        <taxon>Nocardia</taxon>
    </lineage>
</organism>
<dbReference type="EMBL" id="QQAZ01000017">
    <property type="protein sequence ID" value="RDI44439.1"/>
    <property type="molecule type" value="Genomic_DNA"/>
</dbReference>
<accession>A0A370GMC8</accession>